<dbReference type="EMBL" id="CP090145">
    <property type="protein sequence ID" value="UOX32884.1"/>
    <property type="molecule type" value="Genomic_DNA"/>
</dbReference>
<reference evidence="3" key="2">
    <citation type="submission" date="2022-04" db="EMBL/GenBank/DDBJ databases">
        <title>Complete Genome Sequence of Flavobacterium sediminilitoris YSM-43, Isolated from a Tidal Sediment.</title>
        <authorList>
            <person name="Lee P.A."/>
        </authorList>
    </citation>
    <scope>NUCLEOTIDE SEQUENCE</scope>
    <source>
        <strain evidence="3">YSM-43</strain>
    </source>
</reference>
<evidence type="ECO:0000259" key="2">
    <source>
        <dbReference type="Pfam" id="PF14343"/>
    </source>
</evidence>
<name>A0ABY4HM32_9FLAO</name>
<feature type="domain" description="PrcB C-terminal" evidence="2">
    <location>
        <begin position="79"/>
        <end position="129"/>
    </location>
</feature>
<dbReference type="Pfam" id="PF14343">
    <property type="entry name" value="PrcB_C"/>
    <property type="match status" value="1"/>
</dbReference>
<accession>A0ABY4HM32</accession>
<reference evidence="3" key="1">
    <citation type="submission" date="2021-12" db="EMBL/GenBank/DDBJ databases">
        <authorList>
            <person name="Cha I.-T."/>
            <person name="Lee K.-E."/>
            <person name="Park S.-J."/>
        </authorList>
    </citation>
    <scope>NUCLEOTIDE SEQUENCE</scope>
    <source>
        <strain evidence="3">YSM-43</strain>
    </source>
</reference>
<protein>
    <submittedName>
        <fullName evidence="3">Protease complex subunit PrcB family protein</fullName>
    </submittedName>
</protein>
<sequence length="141" mass="16078">MKTILFTTLLLLTMSCSSSKKDITMDFNTIYSASYGGNEEKGHLIIDNKDDFIKELERLEITEFVPNISEINFNKNNIIILHLGQKSTGGFSIDIDKIELLENELVVYSKIITSKEKYVTMALTNPYCISIIPKVEKYNVK</sequence>
<evidence type="ECO:0000313" key="3">
    <source>
        <dbReference type="EMBL" id="UOX32884.1"/>
    </source>
</evidence>
<keyword evidence="1" id="KW-0732">Signal</keyword>
<keyword evidence="4" id="KW-1185">Reference proteome</keyword>
<dbReference type="PROSITE" id="PS51257">
    <property type="entry name" value="PROKAR_LIPOPROTEIN"/>
    <property type="match status" value="1"/>
</dbReference>
<dbReference type="RefSeq" id="WP_246915680.1">
    <property type="nucleotide sequence ID" value="NZ_CP090145.1"/>
</dbReference>
<gene>
    <name evidence="3" type="ORF">LXD69_12655</name>
</gene>
<feature type="signal peptide" evidence="1">
    <location>
        <begin position="1"/>
        <end position="20"/>
    </location>
</feature>
<evidence type="ECO:0000256" key="1">
    <source>
        <dbReference type="SAM" id="SignalP"/>
    </source>
</evidence>
<organism evidence="3 4">
    <name type="scientific">Flavobacterium sediminilitoris</name>
    <dbReference type="NCBI Taxonomy" id="2024526"/>
    <lineage>
        <taxon>Bacteria</taxon>
        <taxon>Pseudomonadati</taxon>
        <taxon>Bacteroidota</taxon>
        <taxon>Flavobacteriia</taxon>
        <taxon>Flavobacteriales</taxon>
        <taxon>Flavobacteriaceae</taxon>
        <taxon>Flavobacterium</taxon>
    </lineage>
</organism>
<dbReference type="GO" id="GO:0006508">
    <property type="term" value="P:proteolysis"/>
    <property type="evidence" value="ECO:0007669"/>
    <property type="project" value="UniProtKB-KW"/>
</dbReference>
<keyword evidence="3" id="KW-0645">Protease</keyword>
<dbReference type="Proteomes" id="UP000830454">
    <property type="component" value="Chromosome"/>
</dbReference>
<feature type="chain" id="PRO_5045267587" evidence="1">
    <location>
        <begin position="21"/>
        <end position="141"/>
    </location>
</feature>
<dbReference type="GO" id="GO:0008233">
    <property type="term" value="F:peptidase activity"/>
    <property type="evidence" value="ECO:0007669"/>
    <property type="project" value="UniProtKB-KW"/>
</dbReference>
<proteinExistence type="predicted"/>
<dbReference type="InterPro" id="IPR025748">
    <property type="entry name" value="PrcB_C_dom"/>
</dbReference>
<keyword evidence="3" id="KW-0378">Hydrolase</keyword>
<evidence type="ECO:0000313" key="4">
    <source>
        <dbReference type="Proteomes" id="UP000830454"/>
    </source>
</evidence>